<feature type="domain" description="Thiopeptide-type bacteriocin biosynthesis" evidence="1">
    <location>
        <begin position="11"/>
        <end position="275"/>
    </location>
</feature>
<proteinExistence type="predicted"/>
<protein>
    <submittedName>
        <fullName evidence="2">Thiopeptide-type bacteriocin biosynthesis protein</fullName>
    </submittedName>
</protein>
<comment type="caution">
    <text evidence="2">The sequence shown here is derived from an EMBL/GenBank/DDBJ whole genome shotgun (WGS) entry which is preliminary data.</text>
</comment>
<reference evidence="3" key="1">
    <citation type="journal article" date="2019" name="Int. J. Syst. Evol. Microbiol.">
        <title>The Global Catalogue of Microorganisms (GCM) 10K type strain sequencing project: providing services to taxonomists for standard genome sequencing and annotation.</title>
        <authorList>
            <consortium name="The Broad Institute Genomics Platform"/>
            <consortium name="The Broad Institute Genome Sequencing Center for Infectious Disease"/>
            <person name="Wu L."/>
            <person name="Ma J."/>
        </authorList>
    </citation>
    <scope>NUCLEOTIDE SEQUENCE [LARGE SCALE GENOMIC DNA]</scope>
    <source>
        <strain evidence="3">CCUG 63369</strain>
    </source>
</reference>
<organism evidence="2 3">
    <name type="scientific">Streptomonospora algeriensis</name>
    <dbReference type="NCBI Taxonomy" id="995084"/>
    <lineage>
        <taxon>Bacteria</taxon>
        <taxon>Bacillati</taxon>
        <taxon>Actinomycetota</taxon>
        <taxon>Actinomycetes</taxon>
        <taxon>Streptosporangiales</taxon>
        <taxon>Nocardiopsidaceae</taxon>
        <taxon>Streptomonospora</taxon>
    </lineage>
</organism>
<dbReference type="NCBIfam" id="TIGR03891">
    <property type="entry name" value="thiopep_ocin"/>
    <property type="match status" value="1"/>
</dbReference>
<sequence length="299" mass="32644">MPPEHAHAPPWQQLSVTFTDPGAAEGHLLTHLGPTLLAAETDDLITAWFFIRKNPWRVRYLPTDIPSAAQATATLHRATHQLRDSGIARCSDTIYEPETHAFGGPAGMRAAHHLFHADSRNFLAHLAADHTASGGARGENANRRELSLLLCAALMRAAGLDRYEQGDVWAQLAAHRPRNMSATPQRRHGLVAAVQRLTTVDTAPGTALRDEALAFAHDWLAAFETAGRTLRSLAETGSLTRGIRAVITHHIIFHWNRLGLAYRTQSALAHAAKEAAFADPRDFPHAELVHTTETRGALA</sequence>
<dbReference type="EMBL" id="JBHTHR010000006">
    <property type="protein sequence ID" value="MFD0799838.1"/>
    <property type="molecule type" value="Genomic_DNA"/>
</dbReference>
<evidence type="ECO:0000313" key="3">
    <source>
        <dbReference type="Proteomes" id="UP001596956"/>
    </source>
</evidence>
<evidence type="ECO:0000259" key="1">
    <source>
        <dbReference type="Pfam" id="PF14028"/>
    </source>
</evidence>
<evidence type="ECO:0000313" key="2">
    <source>
        <dbReference type="EMBL" id="MFD0799838.1"/>
    </source>
</evidence>
<dbReference type="InterPro" id="IPR023809">
    <property type="entry name" value="Thiopep_bacteriocin_synth_dom"/>
</dbReference>
<gene>
    <name evidence="2" type="ORF">ACFQZU_00685</name>
</gene>
<keyword evidence="3" id="KW-1185">Reference proteome</keyword>
<accession>A0ABW3B9D7</accession>
<dbReference type="Pfam" id="PF14028">
    <property type="entry name" value="Lant_dehydr_C"/>
    <property type="match status" value="1"/>
</dbReference>
<dbReference type="Proteomes" id="UP001596956">
    <property type="component" value="Unassembled WGS sequence"/>
</dbReference>
<name>A0ABW3B9D7_9ACTN</name>